<reference evidence="12 13" key="1">
    <citation type="journal article" date="2018" name="Gigascience">
        <title>Genomes of trombidid mites reveal novel predicted allergens and laterally-transferred genes associated with secondary metabolism.</title>
        <authorList>
            <person name="Dong X."/>
            <person name="Chaisiri K."/>
            <person name="Xia D."/>
            <person name="Armstrong S.D."/>
            <person name="Fang Y."/>
            <person name="Donnelly M.J."/>
            <person name="Kadowaki T."/>
            <person name="McGarry J.W."/>
            <person name="Darby A.C."/>
            <person name="Makepeace B.L."/>
        </authorList>
    </citation>
    <scope>NUCLEOTIDE SEQUENCE [LARGE SCALE GENOMIC DNA]</scope>
    <source>
        <strain evidence="12">UoL-WK</strain>
    </source>
</reference>
<dbReference type="GO" id="GO:0000050">
    <property type="term" value="P:urea cycle"/>
    <property type="evidence" value="ECO:0007669"/>
    <property type="project" value="UniProtKB-UniPathway"/>
</dbReference>
<dbReference type="OrthoDB" id="9992747at2759"/>
<evidence type="ECO:0000256" key="5">
    <source>
        <dbReference type="ARBA" id="ARBA00022503"/>
    </source>
</evidence>
<evidence type="ECO:0000256" key="2">
    <source>
        <dbReference type="ARBA" id="ARBA00012168"/>
    </source>
</evidence>
<evidence type="ECO:0000256" key="7">
    <source>
        <dbReference type="ARBA" id="ARBA00022801"/>
    </source>
</evidence>
<dbReference type="PANTHER" id="PTHR43782:SF3">
    <property type="entry name" value="ARGINASE"/>
    <property type="match status" value="1"/>
</dbReference>
<organism evidence="12 13">
    <name type="scientific">Dinothrombium tinctorium</name>
    <dbReference type="NCBI Taxonomy" id="1965070"/>
    <lineage>
        <taxon>Eukaryota</taxon>
        <taxon>Metazoa</taxon>
        <taxon>Ecdysozoa</taxon>
        <taxon>Arthropoda</taxon>
        <taxon>Chelicerata</taxon>
        <taxon>Arachnida</taxon>
        <taxon>Acari</taxon>
        <taxon>Acariformes</taxon>
        <taxon>Trombidiformes</taxon>
        <taxon>Prostigmata</taxon>
        <taxon>Anystina</taxon>
        <taxon>Parasitengona</taxon>
        <taxon>Trombidioidea</taxon>
        <taxon>Trombidiidae</taxon>
        <taxon>Dinothrombium</taxon>
    </lineage>
</organism>
<sequence length="342" mass="37678">MFAVISKAHIASKAAFALKTITRNASKLRRVGIIGAPFSKAQLTEGTNLAPQLFRKHGLLQHIESIGCNLTDFGDLTLDFKKGKNEKGETIEIKHAKCVTKAIEKLSQTVTDCIKSDAIALTIGGDNLLSLGTIRGHQRCHEKICVLWIDAHTDLKTLECSEDSNLNEMSVSLLINEINQKYNIGAKDLQTLSKISPCIDASSIVYIGLRAVSPFEAKLLEDFNIPYFSMRDIDKLGIFEVTSRAFDKVNPHLNKSIHISFDIDSIDRFFAPSTSNPIPGGLTLREALSIGEQVANTKLLRALDVMEVNPLVGTETDINNTIDVSINLILAFLGKGRKYYFT</sequence>
<dbReference type="InterPro" id="IPR023696">
    <property type="entry name" value="Ureohydrolase_dom_sf"/>
</dbReference>
<dbReference type="EMBL" id="NCKU01001503">
    <property type="protein sequence ID" value="RWS11963.1"/>
    <property type="molecule type" value="Genomic_DNA"/>
</dbReference>
<dbReference type="AlphaFoldDB" id="A0A443R9N0"/>
<proteinExistence type="inferred from homology"/>
<dbReference type="FunFam" id="3.40.800.10:FF:000012">
    <property type="entry name" value="Arginase"/>
    <property type="match status" value="1"/>
</dbReference>
<evidence type="ECO:0000313" key="12">
    <source>
        <dbReference type="EMBL" id="RWS11963.1"/>
    </source>
</evidence>
<accession>A0A443R9N0</accession>
<protein>
    <recommendedName>
        <fullName evidence="3 11">Arginase</fullName>
        <ecNumber evidence="2 11">3.5.3.1</ecNumber>
    </recommendedName>
</protein>
<dbReference type="SUPFAM" id="SSF52768">
    <property type="entry name" value="Arginase/deacetylase"/>
    <property type="match status" value="1"/>
</dbReference>
<evidence type="ECO:0000256" key="9">
    <source>
        <dbReference type="ARBA" id="ARBA00047391"/>
    </source>
</evidence>
<dbReference type="PROSITE" id="PS51409">
    <property type="entry name" value="ARGINASE_2"/>
    <property type="match status" value="1"/>
</dbReference>
<evidence type="ECO:0000313" key="13">
    <source>
        <dbReference type="Proteomes" id="UP000285301"/>
    </source>
</evidence>
<evidence type="ECO:0000256" key="10">
    <source>
        <dbReference type="PROSITE-ProRule" id="PRU00742"/>
    </source>
</evidence>
<dbReference type="UniPathway" id="UPA00158">
    <property type="reaction ID" value="UER00270"/>
</dbReference>
<gene>
    <name evidence="12" type="ORF">B4U79_01865</name>
</gene>
<dbReference type="PRINTS" id="PR00116">
    <property type="entry name" value="ARGINASE"/>
</dbReference>
<dbReference type="GO" id="GO:0005829">
    <property type="term" value="C:cytosol"/>
    <property type="evidence" value="ECO:0007669"/>
    <property type="project" value="TreeGrafter"/>
</dbReference>
<name>A0A443R9N0_9ACAR</name>
<dbReference type="GO" id="GO:0004053">
    <property type="term" value="F:arginase activity"/>
    <property type="evidence" value="ECO:0007669"/>
    <property type="project" value="UniProtKB-EC"/>
</dbReference>
<keyword evidence="7 11" id="KW-0378">Hydrolase</keyword>
<dbReference type="Pfam" id="PF00491">
    <property type="entry name" value="Arginase"/>
    <property type="match status" value="1"/>
</dbReference>
<comment type="catalytic activity">
    <reaction evidence="9 11">
        <text>L-arginine + H2O = urea + L-ornithine</text>
        <dbReference type="Rhea" id="RHEA:20569"/>
        <dbReference type="ChEBI" id="CHEBI:15377"/>
        <dbReference type="ChEBI" id="CHEBI:16199"/>
        <dbReference type="ChEBI" id="CHEBI:32682"/>
        <dbReference type="ChEBI" id="CHEBI:46911"/>
        <dbReference type="EC" id="3.5.3.1"/>
    </reaction>
</comment>
<dbReference type="STRING" id="1965070.A0A443R9N0"/>
<evidence type="ECO:0000256" key="3">
    <source>
        <dbReference type="ARBA" id="ARBA00018123"/>
    </source>
</evidence>
<dbReference type="Proteomes" id="UP000285301">
    <property type="component" value="Unassembled WGS sequence"/>
</dbReference>
<evidence type="ECO:0000256" key="1">
    <source>
        <dbReference type="ARBA" id="ARBA00005098"/>
    </source>
</evidence>
<comment type="pathway">
    <text evidence="1 11">Nitrogen metabolism; urea cycle; L-ornithine and urea from L-arginine: step 1/1.</text>
</comment>
<comment type="similarity">
    <text evidence="10 11">Belongs to the arginase family.</text>
</comment>
<evidence type="ECO:0000256" key="4">
    <source>
        <dbReference type="ARBA" id="ARBA00022436"/>
    </source>
</evidence>
<dbReference type="EC" id="3.5.3.1" evidence="2 11"/>
<keyword evidence="6 11" id="KW-0479">Metal-binding</keyword>
<evidence type="ECO:0000256" key="11">
    <source>
        <dbReference type="RuleBase" id="RU361159"/>
    </source>
</evidence>
<keyword evidence="5 11" id="KW-0056">Arginine metabolism</keyword>
<dbReference type="InterPro" id="IPR006035">
    <property type="entry name" value="Ureohydrolase"/>
</dbReference>
<dbReference type="GO" id="GO:0030145">
    <property type="term" value="F:manganese ion binding"/>
    <property type="evidence" value="ECO:0007669"/>
    <property type="project" value="TreeGrafter"/>
</dbReference>
<dbReference type="NCBIfam" id="TIGR01229">
    <property type="entry name" value="rocF_arginase"/>
    <property type="match status" value="1"/>
</dbReference>
<keyword evidence="4 11" id="KW-0835">Urea cycle</keyword>
<dbReference type="Gene3D" id="3.40.800.10">
    <property type="entry name" value="Ureohydrolase domain"/>
    <property type="match status" value="1"/>
</dbReference>
<comment type="cofactor">
    <cofactor evidence="11">
        <name>Mn(2+)</name>
        <dbReference type="ChEBI" id="CHEBI:29035"/>
    </cofactor>
    <text evidence="11">Binds 2 manganese ions per subunit.</text>
</comment>
<dbReference type="CDD" id="cd09989">
    <property type="entry name" value="Arginase"/>
    <property type="match status" value="1"/>
</dbReference>
<keyword evidence="13" id="KW-1185">Reference proteome</keyword>
<dbReference type="GO" id="GO:0005634">
    <property type="term" value="C:nucleus"/>
    <property type="evidence" value="ECO:0007669"/>
    <property type="project" value="TreeGrafter"/>
</dbReference>
<dbReference type="PIRSF" id="PIRSF036979">
    <property type="entry name" value="Arginase"/>
    <property type="match status" value="1"/>
</dbReference>
<comment type="caution">
    <text evidence="12">The sequence shown here is derived from an EMBL/GenBank/DDBJ whole genome shotgun (WGS) entry which is preliminary data.</text>
</comment>
<evidence type="ECO:0000256" key="6">
    <source>
        <dbReference type="ARBA" id="ARBA00022723"/>
    </source>
</evidence>
<keyword evidence="8 11" id="KW-0464">Manganese</keyword>
<evidence type="ECO:0000256" key="8">
    <source>
        <dbReference type="ARBA" id="ARBA00023211"/>
    </source>
</evidence>
<dbReference type="InterPro" id="IPR014033">
    <property type="entry name" value="Arginase"/>
</dbReference>
<dbReference type="PANTHER" id="PTHR43782">
    <property type="entry name" value="ARGINASE"/>
    <property type="match status" value="1"/>
</dbReference>
<dbReference type="GO" id="GO:0006525">
    <property type="term" value="P:arginine metabolic process"/>
    <property type="evidence" value="ECO:0007669"/>
    <property type="project" value="UniProtKB-KW"/>
</dbReference>